<sequence>MALDAAKKCLDRSRISEIEKFVAFMHNRKIPWPLPSRTPSQNAAPPDVLDVLLDLAINWRVALWFDVTVSSSWTRDDERIVIIGEQGGVPALRMEQLAELDDVAYDDVARNLSAVLSGGRVTLDGATLEELRRDEAVFRQTLLSVDEEDEIYDDLVPLSDVTEVFGNAVSSALWTRLLSKHLNDVINVSSDTKLLIMNERRFGRVGGLVDSTPASRLLNVVGWTFAYAYAWIVNADFGFTSRSALEDLERERVLCFVAVQESFGIAQALPLYRNTFSQHQRQEVNDTLSWTTLAVVKSVQASPRIAKSTKTEAQGKIYALASSRQLWPPETYSREGSLDSIYANFTGDDKNFLQAWLGSREALRVTLAIPYYDNIMMSRYRWQTGSVLYLYSLNELRLSLSALLPPSYLRSGSGAMTYAGLGFNLARQVLRSVDLRGRVLDGAGRNTSWWQLRKPRESPCRLDASRSHAERRSIADLFALDVALTAMQKSSERNREKRFLRLKSLEGLSATQTFYVSYCSHYCGEPEGRRKCNVAMNGSEFDKSFGCHHLQQPTPHECIFV</sequence>
<protein>
    <submittedName>
        <fullName evidence="1">Uncharacterized protein</fullName>
    </submittedName>
</protein>
<organism evidence="1 2">
    <name type="scientific">Hyalomma asiaticum</name>
    <name type="common">Tick</name>
    <dbReference type="NCBI Taxonomy" id="266040"/>
    <lineage>
        <taxon>Eukaryota</taxon>
        <taxon>Metazoa</taxon>
        <taxon>Ecdysozoa</taxon>
        <taxon>Arthropoda</taxon>
        <taxon>Chelicerata</taxon>
        <taxon>Arachnida</taxon>
        <taxon>Acari</taxon>
        <taxon>Parasitiformes</taxon>
        <taxon>Ixodida</taxon>
        <taxon>Ixodoidea</taxon>
        <taxon>Ixodidae</taxon>
        <taxon>Hyalomminae</taxon>
        <taxon>Hyalomma</taxon>
    </lineage>
</organism>
<reference evidence="1" key="1">
    <citation type="submission" date="2020-05" db="EMBL/GenBank/DDBJ databases">
        <title>Large-scale comparative analyses of tick genomes elucidate their genetic diversity and vector capacities.</title>
        <authorList>
            <person name="Jia N."/>
            <person name="Wang J."/>
            <person name="Shi W."/>
            <person name="Du L."/>
            <person name="Sun Y."/>
            <person name="Zhan W."/>
            <person name="Jiang J."/>
            <person name="Wang Q."/>
            <person name="Zhang B."/>
            <person name="Ji P."/>
            <person name="Sakyi L.B."/>
            <person name="Cui X."/>
            <person name="Yuan T."/>
            <person name="Jiang B."/>
            <person name="Yang W."/>
            <person name="Lam T.T.-Y."/>
            <person name="Chang Q."/>
            <person name="Ding S."/>
            <person name="Wang X."/>
            <person name="Zhu J."/>
            <person name="Ruan X."/>
            <person name="Zhao L."/>
            <person name="Wei J."/>
            <person name="Que T."/>
            <person name="Du C."/>
            <person name="Cheng J."/>
            <person name="Dai P."/>
            <person name="Han X."/>
            <person name="Huang E."/>
            <person name="Gao Y."/>
            <person name="Liu J."/>
            <person name="Shao H."/>
            <person name="Ye R."/>
            <person name="Li L."/>
            <person name="Wei W."/>
            <person name="Wang X."/>
            <person name="Wang C."/>
            <person name="Yang T."/>
            <person name="Huo Q."/>
            <person name="Li W."/>
            <person name="Guo W."/>
            <person name="Chen H."/>
            <person name="Zhou L."/>
            <person name="Ni X."/>
            <person name="Tian J."/>
            <person name="Zhou Y."/>
            <person name="Sheng Y."/>
            <person name="Liu T."/>
            <person name="Pan Y."/>
            <person name="Xia L."/>
            <person name="Li J."/>
            <person name="Zhao F."/>
            <person name="Cao W."/>
        </authorList>
    </citation>
    <scope>NUCLEOTIDE SEQUENCE</scope>
    <source>
        <strain evidence="1">Hyas-2018</strain>
    </source>
</reference>
<dbReference type="Proteomes" id="UP000821845">
    <property type="component" value="Chromosome 10"/>
</dbReference>
<dbReference type="EMBL" id="CM023490">
    <property type="protein sequence ID" value="KAH6942215.1"/>
    <property type="molecule type" value="Genomic_DNA"/>
</dbReference>
<gene>
    <name evidence="1" type="ORF">HPB50_001784</name>
</gene>
<comment type="caution">
    <text evidence="1">The sequence shown here is derived from an EMBL/GenBank/DDBJ whole genome shotgun (WGS) entry which is preliminary data.</text>
</comment>
<name>A0ACB7T5E4_HYAAI</name>
<evidence type="ECO:0000313" key="2">
    <source>
        <dbReference type="Proteomes" id="UP000821845"/>
    </source>
</evidence>
<proteinExistence type="predicted"/>
<evidence type="ECO:0000313" key="1">
    <source>
        <dbReference type="EMBL" id="KAH6942215.1"/>
    </source>
</evidence>
<accession>A0ACB7T5E4</accession>
<keyword evidence="2" id="KW-1185">Reference proteome</keyword>